<comment type="caution">
    <text evidence="1">The sequence shown here is derived from an EMBL/GenBank/DDBJ whole genome shotgun (WGS) entry which is preliminary data.</text>
</comment>
<dbReference type="RefSeq" id="WP_189030692.1">
    <property type="nucleotide sequence ID" value="NZ_BMKR01000036.1"/>
</dbReference>
<name>A0A917CZU5_9BACL</name>
<dbReference type="EMBL" id="BMKR01000036">
    <property type="protein sequence ID" value="GGG03812.1"/>
    <property type="molecule type" value="Genomic_DNA"/>
</dbReference>
<organism evidence="1 2">
    <name type="scientific">Paenibacillus albidus</name>
    <dbReference type="NCBI Taxonomy" id="2041023"/>
    <lineage>
        <taxon>Bacteria</taxon>
        <taxon>Bacillati</taxon>
        <taxon>Bacillota</taxon>
        <taxon>Bacilli</taxon>
        <taxon>Bacillales</taxon>
        <taxon>Paenibacillaceae</taxon>
        <taxon>Paenibacillus</taxon>
    </lineage>
</organism>
<evidence type="ECO:0000313" key="2">
    <source>
        <dbReference type="Proteomes" id="UP000637643"/>
    </source>
</evidence>
<evidence type="ECO:0000313" key="1">
    <source>
        <dbReference type="EMBL" id="GGG03812.1"/>
    </source>
</evidence>
<reference evidence="1" key="1">
    <citation type="journal article" date="2014" name="Int. J. Syst. Evol. Microbiol.">
        <title>Complete genome sequence of Corynebacterium casei LMG S-19264T (=DSM 44701T), isolated from a smear-ripened cheese.</title>
        <authorList>
            <consortium name="US DOE Joint Genome Institute (JGI-PGF)"/>
            <person name="Walter F."/>
            <person name="Albersmeier A."/>
            <person name="Kalinowski J."/>
            <person name="Ruckert C."/>
        </authorList>
    </citation>
    <scope>NUCLEOTIDE SEQUENCE</scope>
    <source>
        <strain evidence="1">CGMCC 1.16134</strain>
    </source>
</reference>
<dbReference type="Proteomes" id="UP000637643">
    <property type="component" value="Unassembled WGS sequence"/>
</dbReference>
<dbReference type="AlphaFoldDB" id="A0A917CZU5"/>
<gene>
    <name evidence="1" type="ORF">GCM10010912_55730</name>
</gene>
<protein>
    <submittedName>
        <fullName evidence="1">Uncharacterized protein</fullName>
    </submittedName>
</protein>
<accession>A0A917CZU5</accession>
<reference evidence="1" key="2">
    <citation type="submission" date="2020-09" db="EMBL/GenBank/DDBJ databases">
        <authorList>
            <person name="Sun Q."/>
            <person name="Zhou Y."/>
        </authorList>
    </citation>
    <scope>NUCLEOTIDE SEQUENCE</scope>
    <source>
        <strain evidence="1">CGMCC 1.16134</strain>
    </source>
</reference>
<sequence>MDIHSDAYKVAPLSEQKAAVEIIRSAEAALAALTGNPTVTLIAYERNETPRQRN</sequence>
<keyword evidence="2" id="KW-1185">Reference proteome</keyword>
<proteinExistence type="predicted"/>